<dbReference type="AlphaFoldDB" id="A0AAD4FGT9"/>
<dbReference type="Proteomes" id="UP001199106">
    <property type="component" value="Unassembled WGS sequence"/>
</dbReference>
<dbReference type="EMBL" id="JAANER010000005">
    <property type="protein sequence ID" value="KAG9189125.1"/>
    <property type="molecule type" value="Genomic_DNA"/>
</dbReference>
<name>A0AAD4FGT9_9PLEO</name>
<protein>
    <submittedName>
        <fullName evidence="2">Uncharacterized protein</fullName>
    </submittedName>
</protein>
<keyword evidence="1" id="KW-1133">Transmembrane helix</keyword>
<keyword evidence="1" id="KW-0812">Transmembrane</keyword>
<proteinExistence type="predicted"/>
<evidence type="ECO:0000256" key="1">
    <source>
        <dbReference type="SAM" id="Phobius"/>
    </source>
</evidence>
<keyword evidence="3" id="KW-1185">Reference proteome</keyword>
<feature type="transmembrane region" description="Helical" evidence="1">
    <location>
        <begin position="68"/>
        <end position="89"/>
    </location>
</feature>
<gene>
    <name evidence="2" type="ORF">G6011_05993</name>
</gene>
<accession>A0AAD4FGT9</accession>
<evidence type="ECO:0000313" key="2">
    <source>
        <dbReference type="EMBL" id="KAG9189125.1"/>
    </source>
</evidence>
<organism evidence="2 3">
    <name type="scientific">Alternaria panax</name>
    <dbReference type="NCBI Taxonomy" id="48097"/>
    <lineage>
        <taxon>Eukaryota</taxon>
        <taxon>Fungi</taxon>
        <taxon>Dikarya</taxon>
        <taxon>Ascomycota</taxon>
        <taxon>Pezizomycotina</taxon>
        <taxon>Dothideomycetes</taxon>
        <taxon>Pleosporomycetidae</taxon>
        <taxon>Pleosporales</taxon>
        <taxon>Pleosporineae</taxon>
        <taxon>Pleosporaceae</taxon>
        <taxon>Alternaria</taxon>
        <taxon>Alternaria sect. Panax</taxon>
    </lineage>
</organism>
<evidence type="ECO:0000313" key="3">
    <source>
        <dbReference type="Proteomes" id="UP001199106"/>
    </source>
</evidence>
<reference evidence="2" key="1">
    <citation type="submission" date="2021-07" db="EMBL/GenBank/DDBJ databases">
        <title>Genome Resource of American Ginseng Black Spot Pathogen Alternaria panax.</title>
        <authorList>
            <person name="Qiu C."/>
            <person name="Wang W."/>
            <person name="Liu Z."/>
        </authorList>
    </citation>
    <scope>NUCLEOTIDE SEQUENCE</scope>
    <source>
        <strain evidence="2">BNCC115425</strain>
    </source>
</reference>
<comment type="caution">
    <text evidence="2">The sequence shown here is derived from an EMBL/GenBank/DDBJ whole genome shotgun (WGS) entry which is preliminary data.</text>
</comment>
<sequence>MCVALYLRKTAGLEVKDGLVLLVLQLRSEPSANGTVIIAVAIAAAIAAAIAVAVIMARVDTSKVHRQVFDCLWVLLYTVASLSFSLFAFPHPSRQFVPITTR</sequence>
<keyword evidence="1" id="KW-0472">Membrane</keyword>
<feature type="transmembrane region" description="Helical" evidence="1">
    <location>
        <begin position="36"/>
        <end position="56"/>
    </location>
</feature>